<proteinExistence type="predicted"/>
<gene>
    <name evidence="1" type="ORF">GCM10011322_01860</name>
</gene>
<evidence type="ECO:0000313" key="2">
    <source>
        <dbReference type="Proteomes" id="UP000600449"/>
    </source>
</evidence>
<dbReference type="RefSeq" id="WP_188908525.1">
    <property type="nucleotide sequence ID" value="NZ_BMMF01000001.1"/>
</dbReference>
<dbReference type="AlphaFoldDB" id="A0A917Q5P1"/>
<accession>A0A917Q5P1</accession>
<reference evidence="1 2" key="1">
    <citation type="journal article" date="2014" name="Int. J. Syst. Evol. Microbiol.">
        <title>Complete genome sequence of Corynebacterium casei LMG S-19264T (=DSM 44701T), isolated from a smear-ripened cheese.</title>
        <authorList>
            <consortium name="US DOE Joint Genome Institute (JGI-PGF)"/>
            <person name="Walter F."/>
            <person name="Albersmeier A."/>
            <person name="Kalinowski J."/>
            <person name="Ruckert C."/>
        </authorList>
    </citation>
    <scope>NUCLEOTIDE SEQUENCE [LARGE SCALE GENOMIC DNA]</scope>
    <source>
        <strain evidence="1 2">CGMCC 1.9161</strain>
    </source>
</reference>
<sequence length="57" mass="5730">MSLPSSSRLRATACATLARLGLLGLVLLAGFGIGETRAARAPALDVTPTQALVDPAP</sequence>
<dbReference type="EMBL" id="BMMF01000001">
    <property type="protein sequence ID" value="GGK18769.1"/>
    <property type="molecule type" value="Genomic_DNA"/>
</dbReference>
<comment type="caution">
    <text evidence="1">The sequence shown here is derived from an EMBL/GenBank/DDBJ whole genome shotgun (WGS) entry which is preliminary data.</text>
</comment>
<name>A0A917Q5P1_9HYPH</name>
<organism evidence="1 2">
    <name type="scientific">Salinarimonas ramus</name>
    <dbReference type="NCBI Taxonomy" id="690164"/>
    <lineage>
        <taxon>Bacteria</taxon>
        <taxon>Pseudomonadati</taxon>
        <taxon>Pseudomonadota</taxon>
        <taxon>Alphaproteobacteria</taxon>
        <taxon>Hyphomicrobiales</taxon>
        <taxon>Salinarimonadaceae</taxon>
        <taxon>Salinarimonas</taxon>
    </lineage>
</organism>
<protein>
    <submittedName>
        <fullName evidence="1">Uncharacterized protein</fullName>
    </submittedName>
</protein>
<evidence type="ECO:0000313" key="1">
    <source>
        <dbReference type="EMBL" id="GGK18769.1"/>
    </source>
</evidence>
<dbReference type="Proteomes" id="UP000600449">
    <property type="component" value="Unassembled WGS sequence"/>
</dbReference>
<keyword evidence="2" id="KW-1185">Reference proteome</keyword>